<organism evidence="2">
    <name type="scientific">marine sediment metagenome</name>
    <dbReference type="NCBI Taxonomy" id="412755"/>
    <lineage>
        <taxon>unclassified sequences</taxon>
        <taxon>metagenomes</taxon>
        <taxon>ecological metagenomes</taxon>
    </lineage>
</organism>
<protein>
    <recommendedName>
        <fullName evidence="1">DUF7948 domain-containing protein</fullName>
    </recommendedName>
</protein>
<dbReference type="PANTHER" id="PTHR35580">
    <property type="entry name" value="CELL SURFACE GLYCOPROTEIN (S-LAYER PROTEIN)-LIKE PROTEIN"/>
    <property type="match status" value="1"/>
</dbReference>
<dbReference type="Pfam" id="PF06739">
    <property type="entry name" value="SBBP"/>
    <property type="match status" value="1"/>
</dbReference>
<feature type="domain" description="DUF7948" evidence="1">
    <location>
        <begin position="3"/>
        <end position="201"/>
    </location>
</feature>
<evidence type="ECO:0000259" key="1">
    <source>
        <dbReference type="Pfam" id="PF25778"/>
    </source>
</evidence>
<proteinExistence type="predicted"/>
<comment type="caution">
    <text evidence="2">The sequence shown here is derived from an EMBL/GenBank/DDBJ whole genome shotgun (WGS) entry which is preliminary data.</text>
</comment>
<feature type="non-terminal residue" evidence="2">
    <location>
        <position position="1"/>
    </location>
</feature>
<dbReference type="AlphaFoldDB" id="X0WAQ7"/>
<sequence>ASFIENRGQVGDEAVKYVLKGGSTAAYLTDEGMTFCMSGKLPSGENATAVFKMAPAGANETQAVASEKLPGIVNYLKSSFKLTNIPTYARVTYRQVYPGIDMIVFGSQNRLKTEFHLAPGADVGSIQVDCMGVEGLSIADNGDLHIQTAVGEVVDGAPFAYQDIDGERVEVPVSYRLIDADTYGFAVQSAYDVSHPLVVDPDLVWSTFLGDDGNECGKGIAVDSSGNVFVCGVTEDPDFPTTDGAYQTTKGTAWDGFVTKVA</sequence>
<dbReference type="InterPro" id="IPR057708">
    <property type="entry name" value="DUF7948"/>
</dbReference>
<dbReference type="PANTHER" id="PTHR35580:SF1">
    <property type="entry name" value="PHYTASE-LIKE DOMAIN-CONTAINING PROTEIN"/>
    <property type="match status" value="1"/>
</dbReference>
<accession>X0WAQ7</accession>
<gene>
    <name evidence="2" type="ORF">S01H1_49363</name>
</gene>
<dbReference type="InterPro" id="IPR052918">
    <property type="entry name" value="Motility_Chemotaxis_Reg"/>
</dbReference>
<dbReference type="InterPro" id="IPR010620">
    <property type="entry name" value="SBBP_repeat"/>
</dbReference>
<feature type="non-terminal residue" evidence="2">
    <location>
        <position position="262"/>
    </location>
</feature>
<dbReference type="Pfam" id="PF25778">
    <property type="entry name" value="DUF7948"/>
    <property type="match status" value="1"/>
</dbReference>
<reference evidence="2" key="1">
    <citation type="journal article" date="2014" name="Front. Microbiol.">
        <title>High frequency of phylogenetically diverse reductive dehalogenase-homologous genes in deep subseafloor sedimentary metagenomes.</title>
        <authorList>
            <person name="Kawai M."/>
            <person name="Futagami T."/>
            <person name="Toyoda A."/>
            <person name="Takaki Y."/>
            <person name="Nishi S."/>
            <person name="Hori S."/>
            <person name="Arai W."/>
            <person name="Tsubouchi T."/>
            <person name="Morono Y."/>
            <person name="Uchiyama I."/>
            <person name="Ito T."/>
            <person name="Fujiyama A."/>
            <person name="Inagaki F."/>
            <person name="Takami H."/>
        </authorList>
    </citation>
    <scope>NUCLEOTIDE SEQUENCE</scope>
    <source>
        <strain evidence="2">Expedition CK06-06</strain>
    </source>
</reference>
<name>X0WAQ7_9ZZZZ</name>
<dbReference type="EMBL" id="BARS01031751">
    <property type="protein sequence ID" value="GAG21668.1"/>
    <property type="molecule type" value="Genomic_DNA"/>
</dbReference>
<evidence type="ECO:0000313" key="2">
    <source>
        <dbReference type="EMBL" id="GAG21668.1"/>
    </source>
</evidence>